<feature type="signal peptide" evidence="1">
    <location>
        <begin position="1"/>
        <end position="19"/>
    </location>
</feature>
<keyword evidence="1" id="KW-0732">Signal</keyword>
<evidence type="ECO:0008006" key="4">
    <source>
        <dbReference type="Google" id="ProtNLM"/>
    </source>
</evidence>
<name>A0A3E0X2C7_9GAMM</name>
<dbReference type="AlphaFoldDB" id="A0A3E0X2C7"/>
<feature type="chain" id="PRO_5017822527" description="Outer membrane protein beta-barrel domain-containing protein" evidence="1">
    <location>
        <begin position="20"/>
        <end position="187"/>
    </location>
</feature>
<protein>
    <recommendedName>
        <fullName evidence="4">Outer membrane protein beta-barrel domain-containing protein</fullName>
    </recommendedName>
</protein>
<accession>A0A3E0X2C7</accession>
<evidence type="ECO:0000313" key="2">
    <source>
        <dbReference type="EMBL" id="RFA38791.1"/>
    </source>
</evidence>
<evidence type="ECO:0000313" key="3">
    <source>
        <dbReference type="Proteomes" id="UP000256763"/>
    </source>
</evidence>
<dbReference type="Proteomes" id="UP000256763">
    <property type="component" value="Unassembled WGS sequence"/>
</dbReference>
<reference evidence="3" key="1">
    <citation type="submission" date="2017-05" db="EMBL/GenBank/DDBJ databases">
        <authorList>
            <person name="Sharma S."/>
            <person name="Sidhu C."/>
            <person name="Pinnaka A.K."/>
        </authorList>
    </citation>
    <scope>NUCLEOTIDE SEQUENCE [LARGE SCALE GENOMIC DNA]</scope>
    <source>
        <strain evidence="3">AK93</strain>
    </source>
</reference>
<organism evidence="2 3">
    <name type="scientific">Alkalilimnicola ehrlichii</name>
    <dbReference type="NCBI Taxonomy" id="351052"/>
    <lineage>
        <taxon>Bacteria</taxon>
        <taxon>Pseudomonadati</taxon>
        <taxon>Pseudomonadota</taxon>
        <taxon>Gammaproteobacteria</taxon>
        <taxon>Chromatiales</taxon>
        <taxon>Ectothiorhodospiraceae</taxon>
        <taxon>Alkalilimnicola</taxon>
    </lineage>
</organism>
<sequence length="187" mass="20283">MRKAGWLVLLLAMSFEVAAYEPGLTFGMDFVGGKVADERLGEVAFALGVQAVDHYSSWGPTIGISVSLGGPEVEQGWETSILKGDLYARHRFFRGSTLEPFVGGGVSAVYLSKRYCHQSRQMREGVIETDRECSGSGLSSTGFNYQVGLTYSVGTGARREGAFEVFLAGYAGRNEVRFGMLGVRLSR</sequence>
<proteinExistence type="predicted"/>
<dbReference type="InterPro" id="IPR011250">
    <property type="entry name" value="OMP/PagP_B-barrel"/>
</dbReference>
<gene>
    <name evidence="2" type="ORF">CAL65_02440</name>
</gene>
<keyword evidence="3" id="KW-1185">Reference proteome</keyword>
<dbReference type="RefSeq" id="WP_116347393.1">
    <property type="nucleotide sequence ID" value="NZ_NFZW01000002.1"/>
</dbReference>
<dbReference type="EMBL" id="NFZW01000002">
    <property type="protein sequence ID" value="RFA38791.1"/>
    <property type="molecule type" value="Genomic_DNA"/>
</dbReference>
<dbReference type="SUPFAM" id="SSF56925">
    <property type="entry name" value="OMPA-like"/>
    <property type="match status" value="1"/>
</dbReference>
<comment type="caution">
    <text evidence="2">The sequence shown here is derived from an EMBL/GenBank/DDBJ whole genome shotgun (WGS) entry which is preliminary data.</text>
</comment>
<evidence type="ECO:0000256" key="1">
    <source>
        <dbReference type="SAM" id="SignalP"/>
    </source>
</evidence>